<dbReference type="InterPro" id="IPR005195">
    <property type="entry name" value="Glyco_hydro_65_M"/>
</dbReference>
<dbReference type="InterPro" id="IPR008928">
    <property type="entry name" value="6-hairpin_glycosidase_sf"/>
</dbReference>
<evidence type="ECO:0000259" key="3">
    <source>
        <dbReference type="Pfam" id="PF03633"/>
    </source>
</evidence>
<dbReference type="SUPFAM" id="SSF48208">
    <property type="entry name" value="Six-hairpin glycosidases"/>
    <property type="match status" value="1"/>
</dbReference>
<dbReference type="Pfam" id="PF03633">
    <property type="entry name" value="Glyco_hydro_65C"/>
    <property type="match status" value="1"/>
</dbReference>
<dbReference type="GO" id="GO:0005975">
    <property type="term" value="P:carbohydrate metabolic process"/>
    <property type="evidence" value="ECO:0007669"/>
    <property type="project" value="InterPro"/>
</dbReference>
<organism evidence="4">
    <name type="scientific">Lygus hesperus</name>
    <name type="common">Western plant bug</name>
    <dbReference type="NCBI Taxonomy" id="30085"/>
    <lineage>
        <taxon>Eukaryota</taxon>
        <taxon>Metazoa</taxon>
        <taxon>Ecdysozoa</taxon>
        <taxon>Arthropoda</taxon>
        <taxon>Hexapoda</taxon>
        <taxon>Insecta</taxon>
        <taxon>Pterygota</taxon>
        <taxon>Neoptera</taxon>
        <taxon>Paraneoptera</taxon>
        <taxon>Hemiptera</taxon>
        <taxon>Heteroptera</taxon>
        <taxon>Panheteroptera</taxon>
        <taxon>Cimicomorpha</taxon>
        <taxon>Miridae</taxon>
        <taxon>Mirini</taxon>
        <taxon>Lygus</taxon>
    </lineage>
</organism>
<dbReference type="PANTHER" id="PTHR11051">
    <property type="entry name" value="GLYCOSYL HYDROLASE-RELATED"/>
    <property type="match status" value="1"/>
</dbReference>
<dbReference type="Gene3D" id="1.50.10.10">
    <property type="match status" value="1"/>
</dbReference>
<dbReference type="Gene3D" id="2.60.420.10">
    <property type="entry name" value="Maltose phosphorylase, domain 3"/>
    <property type="match status" value="1"/>
</dbReference>
<reference evidence="4" key="2">
    <citation type="submission" date="2014-07" db="EMBL/GenBank/DDBJ databases">
        <authorList>
            <person name="Hull J."/>
        </authorList>
    </citation>
    <scope>NUCLEOTIDE SEQUENCE</scope>
</reference>
<dbReference type="EMBL" id="GDHC01014963">
    <property type="protein sequence ID" value="JAQ03666.1"/>
    <property type="molecule type" value="Transcribed_RNA"/>
</dbReference>
<protein>
    <submittedName>
        <fullName evidence="4">Putative glycosyl hydrolase yvdK</fullName>
    </submittedName>
</protein>
<dbReference type="InterPro" id="IPR012341">
    <property type="entry name" value="6hp_glycosidase-like_sf"/>
</dbReference>
<dbReference type="GO" id="GO:0004553">
    <property type="term" value="F:hydrolase activity, hydrolyzing O-glycosyl compounds"/>
    <property type="evidence" value="ECO:0007669"/>
    <property type="project" value="TreeGrafter"/>
</dbReference>
<dbReference type="EMBL" id="GBHO01043531">
    <property type="protein sequence ID" value="JAG00073.1"/>
    <property type="molecule type" value="Transcribed_RNA"/>
</dbReference>
<reference evidence="4" key="1">
    <citation type="journal article" date="2014" name="PLoS ONE">
        <title>Transcriptome-Based Identification of ABC Transporters in the Western Tarnished Plant Bug Lygus hesperus.</title>
        <authorList>
            <person name="Hull J.J."/>
            <person name="Chaney K."/>
            <person name="Geib S.M."/>
            <person name="Fabrick J.A."/>
            <person name="Brent C.S."/>
            <person name="Walsh D."/>
            <person name="Lavine L.C."/>
        </authorList>
    </citation>
    <scope>NUCLEOTIDE SEQUENCE</scope>
</reference>
<dbReference type="AlphaFoldDB" id="A0A0A9W0W7"/>
<feature type="domain" description="Glycoside hydrolase family 65 central catalytic" evidence="2">
    <location>
        <begin position="2"/>
        <end position="83"/>
    </location>
</feature>
<comment type="similarity">
    <text evidence="1">Belongs to the glycosyl hydrolase 65 family.</text>
</comment>
<evidence type="ECO:0000313" key="5">
    <source>
        <dbReference type="EMBL" id="JAQ03666.1"/>
    </source>
</evidence>
<accession>A0A0A9W0W7</accession>
<evidence type="ECO:0000256" key="1">
    <source>
        <dbReference type="ARBA" id="ARBA00006768"/>
    </source>
</evidence>
<proteinExistence type="inferred from homology"/>
<evidence type="ECO:0000313" key="4">
    <source>
        <dbReference type="EMBL" id="JAG00073.1"/>
    </source>
</evidence>
<name>A0A0A9W0W7_LYGHE</name>
<dbReference type="Pfam" id="PF03632">
    <property type="entry name" value="Glyco_hydro_65m"/>
    <property type="match status" value="1"/>
</dbReference>
<keyword evidence="4" id="KW-0378">Hydrolase</keyword>
<reference evidence="5" key="3">
    <citation type="journal article" date="2016" name="Gigascience">
        <title>De novo construction of an expanded transcriptome assembly for the western tarnished plant bug, Lygus hesperus.</title>
        <authorList>
            <person name="Tassone E.E."/>
            <person name="Geib S.M."/>
            <person name="Hall B."/>
            <person name="Fabrick J.A."/>
            <person name="Brent C.S."/>
            <person name="Hull J.J."/>
        </authorList>
    </citation>
    <scope>NUCLEOTIDE SEQUENCE</scope>
</reference>
<gene>
    <name evidence="4" type="primary">yvdK</name>
    <name evidence="4" type="ORF">CM83_48839</name>
    <name evidence="5" type="ORF">g.93818</name>
</gene>
<dbReference type="InterPro" id="IPR005194">
    <property type="entry name" value="Glyco_hydro_65_C"/>
</dbReference>
<evidence type="ECO:0000259" key="2">
    <source>
        <dbReference type="Pfam" id="PF03632"/>
    </source>
</evidence>
<feature type="domain" description="Glycoside hydrolase family 65 C-terminal" evidence="3">
    <location>
        <begin position="93"/>
        <end position="143"/>
    </location>
</feature>
<sequence>MLAITMLPDKFTIDEVKANFRFYEPITSQDSALRLCIYGIASCLTRVPDKALQYFKKTLFIDLDNTIGDTGGGLHSTTAAGSWAVLVMGFAGMKLIQGVLHFDPYLPDDCEGYTFNIRHRGCLVKVTVTDRLVTYALTKTPAGVEDLVLIHAGSNRIHLRKGASSTVRLIREIRVFGFDAVIFDLDSIVSNIERYHYEA</sequence>
<dbReference type="PANTHER" id="PTHR11051:SF8">
    <property type="entry name" value="PROTEIN-GLUCOSYLGALACTOSYLHYDROXYLYSINE GLUCOSIDASE"/>
    <property type="match status" value="1"/>
</dbReference>